<dbReference type="Proteomes" id="UP001335737">
    <property type="component" value="Unassembled WGS sequence"/>
</dbReference>
<evidence type="ECO:0000256" key="7">
    <source>
        <dbReference type="ARBA" id="ARBA00023136"/>
    </source>
</evidence>
<comment type="caution">
    <text evidence="11">The sequence shown here is derived from an EMBL/GenBank/DDBJ whole genome shotgun (WGS) entry which is preliminary data.</text>
</comment>
<proteinExistence type="inferred from homology"/>
<organism evidence="11 12">
    <name type="scientific">Virgibacillus tibetensis</name>
    <dbReference type="NCBI Taxonomy" id="3042313"/>
    <lineage>
        <taxon>Bacteria</taxon>
        <taxon>Bacillati</taxon>
        <taxon>Bacillota</taxon>
        <taxon>Bacilli</taxon>
        <taxon>Bacillales</taxon>
        <taxon>Bacillaceae</taxon>
        <taxon>Virgibacillus</taxon>
    </lineage>
</organism>
<keyword evidence="3" id="KW-1003">Cell membrane</keyword>
<sequence length="160" mass="18366">MNKLIERVLSILTIISFTGVIGAVVVQIMSRYLPYSAVWTEEVTRYLFIYTICFGAPLGLLRGEYINVDVLITKFPAVLRKYYEIVIYVLILALNIVVIFQGYNFTLIGQSQKSATMGFPMSIIHFGFVIMGVFLSYYSLVQILRILKNQYNFDPGYEEE</sequence>
<keyword evidence="5 9" id="KW-0812">Transmembrane</keyword>
<protein>
    <submittedName>
        <fullName evidence="11">TRAP transporter small permease</fullName>
    </submittedName>
</protein>
<dbReference type="RefSeq" id="WP_327608096.1">
    <property type="nucleotide sequence ID" value="NZ_JARZFX010000006.1"/>
</dbReference>
<dbReference type="PANTHER" id="PTHR35011:SF2">
    <property type="entry name" value="2,3-DIKETO-L-GULONATE TRAP TRANSPORTER SMALL PERMEASE PROTEIN YIAM"/>
    <property type="match status" value="1"/>
</dbReference>
<dbReference type="PANTHER" id="PTHR35011">
    <property type="entry name" value="2,3-DIKETO-L-GULONATE TRAP TRANSPORTER SMALL PERMEASE PROTEIN YIAM"/>
    <property type="match status" value="1"/>
</dbReference>
<evidence type="ECO:0000256" key="4">
    <source>
        <dbReference type="ARBA" id="ARBA00022519"/>
    </source>
</evidence>
<keyword evidence="7 9" id="KW-0472">Membrane</keyword>
<evidence type="ECO:0000313" key="12">
    <source>
        <dbReference type="Proteomes" id="UP001335737"/>
    </source>
</evidence>
<dbReference type="InterPro" id="IPR055348">
    <property type="entry name" value="DctQ"/>
</dbReference>
<evidence type="ECO:0000256" key="6">
    <source>
        <dbReference type="ARBA" id="ARBA00022989"/>
    </source>
</evidence>
<evidence type="ECO:0000256" key="5">
    <source>
        <dbReference type="ARBA" id="ARBA00022692"/>
    </source>
</evidence>
<feature type="transmembrane region" description="Helical" evidence="9">
    <location>
        <begin position="7"/>
        <end position="28"/>
    </location>
</feature>
<feature type="transmembrane region" description="Helical" evidence="9">
    <location>
        <begin position="123"/>
        <end position="141"/>
    </location>
</feature>
<feature type="domain" description="Tripartite ATP-independent periplasmic transporters DctQ component" evidence="10">
    <location>
        <begin position="21"/>
        <end position="148"/>
    </location>
</feature>
<name>A0ABU6KJE7_9BACI</name>
<evidence type="ECO:0000256" key="8">
    <source>
        <dbReference type="ARBA" id="ARBA00038436"/>
    </source>
</evidence>
<evidence type="ECO:0000256" key="9">
    <source>
        <dbReference type="SAM" id="Phobius"/>
    </source>
</evidence>
<keyword evidence="6 9" id="KW-1133">Transmembrane helix</keyword>
<comment type="subcellular location">
    <subcellularLocation>
        <location evidence="1">Cell inner membrane</location>
        <topology evidence="1">Multi-pass membrane protein</topology>
    </subcellularLocation>
</comment>
<reference evidence="11 12" key="1">
    <citation type="journal article" date="2024" name="Int. J. Syst. Evol. Microbiol.">
        <title>Virgibacillus tibetensis sp. nov., isolated from salt lake on the Tibetan Plateau of China.</title>
        <authorList>
            <person name="Phurbu D."/>
            <person name="Liu Z.-X."/>
            <person name="Wang R."/>
            <person name="Zheng Y.-Y."/>
            <person name="Liu H.-C."/>
            <person name="Zhou Y.-G."/>
            <person name="Yu Y.-J."/>
            <person name="Li A.-H."/>
        </authorList>
    </citation>
    <scope>NUCLEOTIDE SEQUENCE [LARGE SCALE GENOMIC DNA]</scope>
    <source>
        <strain evidence="11 12">C22-A2</strain>
    </source>
</reference>
<comment type="similarity">
    <text evidence="8">Belongs to the TRAP transporter small permease family.</text>
</comment>
<feature type="transmembrane region" description="Helical" evidence="9">
    <location>
        <begin position="43"/>
        <end position="61"/>
    </location>
</feature>
<keyword evidence="2" id="KW-0813">Transport</keyword>
<accession>A0ABU6KJE7</accession>
<dbReference type="EMBL" id="JARZFX010000006">
    <property type="protein sequence ID" value="MEC5424532.1"/>
    <property type="molecule type" value="Genomic_DNA"/>
</dbReference>
<dbReference type="Pfam" id="PF04290">
    <property type="entry name" value="DctQ"/>
    <property type="match status" value="1"/>
</dbReference>
<gene>
    <name evidence="11" type="ORF">QGM71_13610</name>
</gene>
<evidence type="ECO:0000313" key="11">
    <source>
        <dbReference type="EMBL" id="MEC5424532.1"/>
    </source>
</evidence>
<evidence type="ECO:0000259" key="10">
    <source>
        <dbReference type="Pfam" id="PF04290"/>
    </source>
</evidence>
<evidence type="ECO:0000256" key="2">
    <source>
        <dbReference type="ARBA" id="ARBA00022448"/>
    </source>
</evidence>
<dbReference type="InterPro" id="IPR007387">
    <property type="entry name" value="TRAP_DctQ"/>
</dbReference>
<keyword evidence="12" id="KW-1185">Reference proteome</keyword>
<keyword evidence="4" id="KW-0997">Cell inner membrane</keyword>
<evidence type="ECO:0000256" key="1">
    <source>
        <dbReference type="ARBA" id="ARBA00004429"/>
    </source>
</evidence>
<evidence type="ECO:0000256" key="3">
    <source>
        <dbReference type="ARBA" id="ARBA00022475"/>
    </source>
</evidence>
<feature type="transmembrane region" description="Helical" evidence="9">
    <location>
        <begin position="82"/>
        <end position="103"/>
    </location>
</feature>